<dbReference type="STRING" id="1227499.C493_09610"/>
<proteinExistence type="predicted"/>
<dbReference type="EMBL" id="AOHZ01000044">
    <property type="protein sequence ID" value="ELY56620.1"/>
    <property type="molecule type" value="Genomic_DNA"/>
</dbReference>
<dbReference type="RefSeq" id="WP_007259208.1">
    <property type="nucleotide sequence ID" value="NZ_AOHZ01000044.1"/>
</dbReference>
<evidence type="ECO:0000259" key="2">
    <source>
        <dbReference type="Pfam" id="PF13649"/>
    </source>
</evidence>
<dbReference type="AlphaFoldDB" id="L9X4J0"/>
<dbReference type="eggNOG" id="arCOG01632">
    <property type="taxonomic scope" value="Archaea"/>
</dbReference>
<evidence type="ECO:0000313" key="4">
    <source>
        <dbReference type="Proteomes" id="UP000011602"/>
    </source>
</evidence>
<dbReference type="Pfam" id="PF13649">
    <property type="entry name" value="Methyltransf_25"/>
    <property type="match status" value="1"/>
</dbReference>
<keyword evidence="3" id="KW-0489">Methyltransferase</keyword>
<evidence type="ECO:0000256" key="1">
    <source>
        <dbReference type="SAM" id="MobiDB-lite"/>
    </source>
</evidence>
<dbReference type="InterPro" id="IPR041698">
    <property type="entry name" value="Methyltransf_25"/>
</dbReference>
<dbReference type="InterPro" id="IPR029063">
    <property type="entry name" value="SAM-dependent_MTases_sf"/>
</dbReference>
<comment type="caution">
    <text evidence="3">The sequence shown here is derived from an EMBL/GenBank/DDBJ whole genome shotgun (WGS) entry which is preliminary data.</text>
</comment>
<accession>L9X4J0</accession>
<reference evidence="3 4" key="1">
    <citation type="journal article" date="2014" name="PLoS Genet.">
        <title>Phylogenetically driven sequencing of extremely halophilic archaea reveals strategies for static and dynamic osmo-response.</title>
        <authorList>
            <person name="Becker E.A."/>
            <person name="Seitzer P.M."/>
            <person name="Tritt A."/>
            <person name="Larsen D."/>
            <person name="Krusor M."/>
            <person name="Yao A.I."/>
            <person name="Wu D."/>
            <person name="Madern D."/>
            <person name="Eisen J.A."/>
            <person name="Darling A.E."/>
            <person name="Facciotti M.T."/>
        </authorList>
    </citation>
    <scope>NUCLEOTIDE SEQUENCE [LARGE SCALE GENOMIC DNA]</scope>
    <source>
        <strain evidence="3 4">JCM 12255</strain>
    </source>
</reference>
<feature type="domain" description="Methyltransferase" evidence="2">
    <location>
        <begin position="92"/>
        <end position="175"/>
    </location>
</feature>
<gene>
    <name evidence="3" type="ORF">C493_09610</name>
</gene>
<evidence type="ECO:0000313" key="3">
    <source>
        <dbReference type="EMBL" id="ELY56620.1"/>
    </source>
</evidence>
<sequence length="319" mass="35579">MTRVRRTQRPPKTSQRGDDQDRLRLAERPPLDYAGAWRRLAANGDLGCWTPDDDREYWRANARHYGERFPDRTAPEGWTIIRRAAERSASALEVGPGTGRYTRRLAATVDRVTAVDYSRSMLEWVRESLAADRRGTVAFRHGRWPEVDVERHDLVLTAWTTYSQSDLEAALSALVAATDRTLVVVDSLGVAPPHARLLADIRDGEPSDPIPRALYVAGVLDRLGSGSNPRCVVDDAIRCHEAETPRAVADRLAPNAAPETREALGERLEPLLETTPEGVRYQYSIPAGIVVWHRPNNRDGECEAEPLGSRPNRGETEPP</sequence>
<protein>
    <submittedName>
        <fullName evidence="3">Type 11 methyltransferase</fullName>
    </submittedName>
</protein>
<dbReference type="Gene3D" id="3.40.50.150">
    <property type="entry name" value="Vaccinia Virus protein VP39"/>
    <property type="match status" value="1"/>
</dbReference>
<dbReference type="Proteomes" id="UP000011602">
    <property type="component" value="Unassembled WGS sequence"/>
</dbReference>
<keyword evidence="3" id="KW-0808">Transferase</keyword>
<keyword evidence="4" id="KW-1185">Reference proteome</keyword>
<dbReference type="PATRIC" id="fig|1227499.3.peg.1943"/>
<feature type="region of interest" description="Disordered" evidence="1">
    <location>
        <begin position="1"/>
        <end position="20"/>
    </location>
</feature>
<dbReference type="CDD" id="cd02440">
    <property type="entry name" value="AdoMet_MTases"/>
    <property type="match status" value="1"/>
</dbReference>
<dbReference type="GO" id="GO:0032259">
    <property type="term" value="P:methylation"/>
    <property type="evidence" value="ECO:0007669"/>
    <property type="project" value="UniProtKB-KW"/>
</dbReference>
<dbReference type="GO" id="GO:0008168">
    <property type="term" value="F:methyltransferase activity"/>
    <property type="evidence" value="ECO:0007669"/>
    <property type="project" value="UniProtKB-KW"/>
</dbReference>
<organism evidence="3 4">
    <name type="scientific">Natronolimnohabitans innermongolicus JCM 12255</name>
    <dbReference type="NCBI Taxonomy" id="1227499"/>
    <lineage>
        <taxon>Archaea</taxon>
        <taxon>Methanobacteriati</taxon>
        <taxon>Methanobacteriota</taxon>
        <taxon>Stenosarchaea group</taxon>
        <taxon>Halobacteria</taxon>
        <taxon>Halobacteriales</taxon>
        <taxon>Natrialbaceae</taxon>
        <taxon>Natronolimnohabitans</taxon>
    </lineage>
</organism>
<feature type="region of interest" description="Disordered" evidence="1">
    <location>
        <begin position="296"/>
        <end position="319"/>
    </location>
</feature>
<name>L9X4J0_9EURY</name>
<dbReference type="SUPFAM" id="SSF53335">
    <property type="entry name" value="S-adenosyl-L-methionine-dependent methyltransferases"/>
    <property type="match status" value="1"/>
</dbReference>